<dbReference type="InterPro" id="IPR035069">
    <property type="entry name" value="TTHA1013/TTHA0281-like"/>
</dbReference>
<protein>
    <recommendedName>
        <fullName evidence="3">Type II toxin-antitoxin system HicB family antitoxin</fullName>
    </recommendedName>
</protein>
<name>A0AAV3XC91_9CYAN</name>
<comment type="caution">
    <text evidence="1">The sequence shown here is derived from an EMBL/GenBank/DDBJ whole genome shotgun (WGS) entry which is preliminary data.</text>
</comment>
<dbReference type="EMBL" id="BLAY01000066">
    <property type="protein sequence ID" value="GET39470.1"/>
    <property type="molecule type" value="Genomic_DNA"/>
</dbReference>
<dbReference type="RefSeq" id="WP_226584833.1">
    <property type="nucleotide sequence ID" value="NZ_BLAY01000066.1"/>
</dbReference>
<evidence type="ECO:0000313" key="1">
    <source>
        <dbReference type="EMBL" id="GET39470.1"/>
    </source>
</evidence>
<dbReference type="SUPFAM" id="SSF143100">
    <property type="entry name" value="TTHA1013/TTHA0281-like"/>
    <property type="match status" value="1"/>
</dbReference>
<evidence type="ECO:0000313" key="2">
    <source>
        <dbReference type="Proteomes" id="UP001050975"/>
    </source>
</evidence>
<dbReference type="PANTHER" id="PTHR34504:SF2">
    <property type="entry name" value="UPF0150 PROTEIN SSL0259"/>
    <property type="match status" value="1"/>
</dbReference>
<dbReference type="AlphaFoldDB" id="A0AAV3XC91"/>
<proteinExistence type="predicted"/>
<reference evidence="1" key="1">
    <citation type="submission" date="2019-10" db="EMBL/GenBank/DDBJ databases">
        <title>Draft genome sequece of Microseira wollei NIES-4236.</title>
        <authorList>
            <person name="Yamaguchi H."/>
            <person name="Suzuki S."/>
            <person name="Kawachi M."/>
        </authorList>
    </citation>
    <scope>NUCLEOTIDE SEQUENCE</scope>
    <source>
        <strain evidence="1">NIES-4236</strain>
    </source>
</reference>
<keyword evidence="2" id="KW-1185">Reference proteome</keyword>
<dbReference type="PANTHER" id="PTHR34504">
    <property type="entry name" value="ANTITOXIN HICB"/>
    <property type="match status" value="1"/>
</dbReference>
<accession>A0AAV3XC91</accession>
<gene>
    <name evidence="1" type="ORF">MiSe_42390</name>
</gene>
<dbReference type="InterPro" id="IPR051404">
    <property type="entry name" value="TA_system_antitoxin"/>
</dbReference>
<dbReference type="Proteomes" id="UP001050975">
    <property type="component" value="Unassembled WGS sequence"/>
</dbReference>
<dbReference type="Gene3D" id="3.30.160.250">
    <property type="match status" value="1"/>
</dbReference>
<organism evidence="1 2">
    <name type="scientific">Microseira wollei NIES-4236</name>
    <dbReference type="NCBI Taxonomy" id="2530354"/>
    <lineage>
        <taxon>Bacteria</taxon>
        <taxon>Bacillati</taxon>
        <taxon>Cyanobacteriota</taxon>
        <taxon>Cyanophyceae</taxon>
        <taxon>Oscillatoriophycideae</taxon>
        <taxon>Aerosakkonematales</taxon>
        <taxon>Aerosakkonemataceae</taxon>
        <taxon>Microseira</taxon>
    </lineage>
</organism>
<evidence type="ECO:0008006" key="3">
    <source>
        <dbReference type="Google" id="ProtNLM"/>
    </source>
</evidence>
<sequence length="75" mass="8470">MSNIRQFTAIIERENDGYVALCPELDIASQGDTVEQARANLIEALELFFEVADPSEIERRLNNEVFITRLEVSVG</sequence>